<dbReference type="Proteomes" id="UP000007177">
    <property type="component" value="Chromosome"/>
</dbReference>
<keyword evidence="3" id="KW-0808">Transferase</keyword>
<feature type="domain" description="Glycosyl transferase family 1" evidence="1">
    <location>
        <begin position="181"/>
        <end position="332"/>
    </location>
</feature>
<dbReference type="SUPFAM" id="SSF53756">
    <property type="entry name" value="UDP-Glycosyltransferase/glycogen phosphorylase"/>
    <property type="match status" value="1"/>
</dbReference>
<reference evidence="3 4" key="2">
    <citation type="journal article" date="2012" name="PLoS ONE">
        <title>An ancient pathway combining carbon dioxide fixation with the generation and utilization of a sodium ion gradient for ATP synthesis.</title>
        <authorList>
            <person name="Poehlein A."/>
            <person name="Schmidt S."/>
            <person name="Kaster A.K."/>
            <person name="Goenrich M."/>
            <person name="Vollmers J."/>
            <person name="Thurmer A."/>
            <person name="Bertsch J."/>
            <person name="Schuchmann K."/>
            <person name="Voigt B."/>
            <person name="Hecker M."/>
            <person name="Daniel R."/>
            <person name="Thauer R.K."/>
            <person name="Gottschalk G."/>
            <person name="Muller V."/>
        </authorList>
    </citation>
    <scope>NUCLEOTIDE SEQUENCE [LARGE SCALE GENOMIC DNA]</scope>
    <source>
        <strain evidence="4">ATCC 29683 / DSM 1030 / JCM 2381 / KCTC 1655 / WB1</strain>
    </source>
</reference>
<dbReference type="GO" id="GO:0016757">
    <property type="term" value="F:glycosyltransferase activity"/>
    <property type="evidence" value="ECO:0007669"/>
    <property type="project" value="InterPro"/>
</dbReference>
<gene>
    <name evidence="3" type="primary">epsF1</name>
    <name evidence="3" type="ordered locus">Awo_c13330</name>
</gene>
<dbReference type="OrthoDB" id="9806653at2"/>
<dbReference type="HOGENOM" id="CLU_009583_33_1_9"/>
<feature type="domain" description="Glycosyltransferase subfamily 4-like N-terminal" evidence="2">
    <location>
        <begin position="16"/>
        <end position="173"/>
    </location>
</feature>
<evidence type="ECO:0000259" key="2">
    <source>
        <dbReference type="Pfam" id="PF13439"/>
    </source>
</evidence>
<dbReference type="eggNOG" id="COG0438">
    <property type="taxonomic scope" value="Bacteria"/>
</dbReference>
<keyword evidence="4" id="KW-1185">Reference proteome</keyword>
<protein>
    <submittedName>
        <fullName evidence="3">Glycosyltransferase EpsF1</fullName>
    </submittedName>
</protein>
<organism evidence="3 4">
    <name type="scientific">Acetobacterium woodii (strain ATCC 29683 / DSM 1030 / JCM 2381 / KCTC 1655 / WB1)</name>
    <dbReference type="NCBI Taxonomy" id="931626"/>
    <lineage>
        <taxon>Bacteria</taxon>
        <taxon>Bacillati</taxon>
        <taxon>Bacillota</taxon>
        <taxon>Clostridia</taxon>
        <taxon>Eubacteriales</taxon>
        <taxon>Eubacteriaceae</taxon>
        <taxon>Acetobacterium</taxon>
    </lineage>
</organism>
<proteinExistence type="predicted"/>
<accession>H6LEL4</accession>
<dbReference type="KEGG" id="awo:Awo_c13330"/>
<dbReference type="InterPro" id="IPR028098">
    <property type="entry name" value="Glyco_trans_4-like_N"/>
</dbReference>
<dbReference type="Pfam" id="PF00534">
    <property type="entry name" value="Glycos_transf_1"/>
    <property type="match status" value="1"/>
</dbReference>
<dbReference type="RefSeq" id="WP_014355720.1">
    <property type="nucleotide sequence ID" value="NC_016894.1"/>
</dbReference>
<sequence>MEKIRILQIVPDMRSGGVENFIMNVYRNIDRNEIQFDFIEHYSKESFFDKDIENLGGKIYRIPFRDDNKLSKYVRDLSRFYKEHKEYQVVHCHWNGMGFIHFLVAKFNGVKIRIGHSHNSTAGVGKKGAIKKLFIIPYKYVCNIRFACSNESGKFLYGKKDFKFIPNGIDIDRFQYNSFKREEIRSKYGIGEHSLVIGNVGRLNVQKNQKFLIDVFEKVRRVNENSFLLIMGSGELFDELNDYIKGEDLSDYVIFAGVHPNVEDFYSAMDVFCLPSLFEGLPLTAVESQASGLMTVLSDNISRQVEVTKNVIYLSNKNSDTWVDYIISNTDTFEKVDRLSANKDMLNSLYDTKVVANGIEEFYKTCYKKLVEDFI</sequence>
<dbReference type="Gene3D" id="3.40.50.2000">
    <property type="entry name" value="Glycogen Phosphorylase B"/>
    <property type="match status" value="2"/>
</dbReference>
<evidence type="ECO:0000313" key="4">
    <source>
        <dbReference type="Proteomes" id="UP000007177"/>
    </source>
</evidence>
<evidence type="ECO:0000313" key="3">
    <source>
        <dbReference type="EMBL" id="AFA48117.1"/>
    </source>
</evidence>
<dbReference type="STRING" id="931626.Awo_c13330"/>
<dbReference type="EMBL" id="CP002987">
    <property type="protein sequence ID" value="AFA48117.1"/>
    <property type="molecule type" value="Genomic_DNA"/>
</dbReference>
<dbReference type="PANTHER" id="PTHR45947:SF3">
    <property type="entry name" value="SULFOQUINOVOSYL TRANSFERASE SQD2"/>
    <property type="match status" value="1"/>
</dbReference>
<dbReference type="InterPro" id="IPR001296">
    <property type="entry name" value="Glyco_trans_1"/>
</dbReference>
<dbReference type="Pfam" id="PF13439">
    <property type="entry name" value="Glyco_transf_4"/>
    <property type="match status" value="1"/>
</dbReference>
<dbReference type="PANTHER" id="PTHR45947">
    <property type="entry name" value="SULFOQUINOVOSYL TRANSFERASE SQD2"/>
    <property type="match status" value="1"/>
</dbReference>
<dbReference type="InterPro" id="IPR050194">
    <property type="entry name" value="Glycosyltransferase_grp1"/>
</dbReference>
<reference evidence="4" key="1">
    <citation type="submission" date="2011-07" db="EMBL/GenBank/DDBJ databases">
        <title>Complete genome sequence of Acetobacterium woodii.</title>
        <authorList>
            <person name="Poehlein A."/>
            <person name="Schmidt S."/>
            <person name="Kaster A.-K."/>
            <person name="Goenrich M."/>
            <person name="Vollmers J."/>
            <person name="Thuermer A."/>
            <person name="Gottschalk G."/>
            <person name="Thauer R.K."/>
            <person name="Daniel R."/>
            <person name="Mueller V."/>
        </authorList>
    </citation>
    <scope>NUCLEOTIDE SEQUENCE [LARGE SCALE GENOMIC DNA]</scope>
    <source>
        <strain evidence="4">ATCC 29683 / DSM 1030 / JCM 2381 / KCTC 1655 / WB1</strain>
    </source>
</reference>
<evidence type="ECO:0000259" key="1">
    <source>
        <dbReference type="Pfam" id="PF00534"/>
    </source>
</evidence>
<name>H6LEL4_ACEWD</name>
<dbReference type="AlphaFoldDB" id="H6LEL4"/>